<reference evidence="1 2" key="1">
    <citation type="submission" date="2024-09" db="EMBL/GenBank/DDBJ databases">
        <authorList>
            <person name="Lee S.D."/>
        </authorList>
    </citation>
    <scope>NUCLEOTIDE SEQUENCE [LARGE SCALE GENOMIC DNA]</scope>
    <source>
        <strain evidence="1 2">N1-1</strain>
    </source>
</reference>
<accession>A0ABV6VAV0</accession>
<name>A0ABV6VAV0_9ACTN</name>
<organism evidence="1 2">
    <name type="scientific">Streptacidiphilus alkalitolerans</name>
    <dbReference type="NCBI Taxonomy" id="3342712"/>
    <lineage>
        <taxon>Bacteria</taxon>
        <taxon>Bacillati</taxon>
        <taxon>Actinomycetota</taxon>
        <taxon>Actinomycetes</taxon>
        <taxon>Kitasatosporales</taxon>
        <taxon>Streptomycetaceae</taxon>
        <taxon>Streptacidiphilus</taxon>
    </lineage>
</organism>
<proteinExistence type="predicted"/>
<keyword evidence="2" id="KW-1185">Reference proteome</keyword>
<evidence type="ECO:0000313" key="2">
    <source>
        <dbReference type="Proteomes" id="UP001592582"/>
    </source>
</evidence>
<gene>
    <name evidence="1" type="ORF">ACEZDG_16475</name>
</gene>
<comment type="caution">
    <text evidence="1">The sequence shown here is derived from an EMBL/GenBank/DDBJ whole genome shotgun (WGS) entry which is preliminary data.</text>
</comment>
<evidence type="ECO:0000313" key="1">
    <source>
        <dbReference type="EMBL" id="MFC1410860.1"/>
    </source>
</evidence>
<protein>
    <submittedName>
        <fullName evidence="1">Uncharacterized protein</fullName>
    </submittedName>
</protein>
<sequence>MRSINTLLGTALLGATVALAAPAAHAATALPQTTPACAAAVAAAEKAQSAYDAAVADYKKQVAAGGHPGKAEQDNIAALQNNVNLTASDAARICPDSKVPVGPIHTGVGSTSEGTNSGDIALGAGLLAAVGAGAFVLRRRHSGSQA</sequence>
<dbReference type="Proteomes" id="UP001592582">
    <property type="component" value="Unassembled WGS sequence"/>
</dbReference>
<dbReference type="EMBL" id="JBHEZX010000006">
    <property type="protein sequence ID" value="MFC1410860.1"/>
    <property type="molecule type" value="Genomic_DNA"/>
</dbReference>